<feature type="compositionally biased region" description="Low complexity" evidence="1">
    <location>
        <begin position="74"/>
        <end position="87"/>
    </location>
</feature>
<dbReference type="EMBL" id="VSRR010000816">
    <property type="protein sequence ID" value="MPC19922.1"/>
    <property type="molecule type" value="Genomic_DNA"/>
</dbReference>
<name>A0A5B7DEQ1_PORTR</name>
<sequence length="94" mass="10437">MKVIKALRDLDVGKSYCKNTVVEYWEITKSHSKTLTTLPWLDWVCITLVEVIWLISSGQVRSLFRTSISTWARSATPTSSSVASSSSNNIMPAG</sequence>
<organism evidence="2 3">
    <name type="scientific">Portunus trituberculatus</name>
    <name type="common">Swimming crab</name>
    <name type="synonym">Neptunus trituberculatus</name>
    <dbReference type="NCBI Taxonomy" id="210409"/>
    <lineage>
        <taxon>Eukaryota</taxon>
        <taxon>Metazoa</taxon>
        <taxon>Ecdysozoa</taxon>
        <taxon>Arthropoda</taxon>
        <taxon>Crustacea</taxon>
        <taxon>Multicrustacea</taxon>
        <taxon>Malacostraca</taxon>
        <taxon>Eumalacostraca</taxon>
        <taxon>Eucarida</taxon>
        <taxon>Decapoda</taxon>
        <taxon>Pleocyemata</taxon>
        <taxon>Brachyura</taxon>
        <taxon>Eubrachyura</taxon>
        <taxon>Portunoidea</taxon>
        <taxon>Portunidae</taxon>
        <taxon>Portuninae</taxon>
        <taxon>Portunus</taxon>
    </lineage>
</organism>
<accession>A0A5B7DEQ1</accession>
<keyword evidence="3" id="KW-1185">Reference proteome</keyword>
<proteinExistence type="predicted"/>
<gene>
    <name evidence="2" type="ORF">E2C01_012850</name>
</gene>
<reference evidence="2 3" key="1">
    <citation type="submission" date="2019-05" db="EMBL/GenBank/DDBJ databases">
        <title>Another draft genome of Portunus trituberculatus and its Hox gene families provides insights of decapod evolution.</title>
        <authorList>
            <person name="Jeong J.-H."/>
            <person name="Song I."/>
            <person name="Kim S."/>
            <person name="Choi T."/>
            <person name="Kim D."/>
            <person name="Ryu S."/>
            <person name="Kim W."/>
        </authorList>
    </citation>
    <scope>NUCLEOTIDE SEQUENCE [LARGE SCALE GENOMIC DNA]</scope>
    <source>
        <tissue evidence="2">Muscle</tissue>
    </source>
</reference>
<protein>
    <submittedName>
        <fullName evidence="2">Uncharacterized protein</fullName>
    </submittedName>
</protein>
<comment type="caution">
    <text evidence="2">The sequence shown here is derived from an EMBL/GenBank/DDBJ whole genome shotgun (WGS) entry which is preliminary data.</text>
</comment>
<evidence type="ECO:0000256" key="1">
    <source>
        <dbReference type="SAM" id="MobiDB-lite"/>
    </source>
</evidence>
<dbReference type="AlphaFoldDB" id="A0A5B7DEQ1"/>
<evidence type="ECO:0000313" key="3">
    <source>
        <dbReference type="Proteomes" id="UP000324222"/>
    </source>
</evidence>
<dbReference type="Proteomes" id="UP000324222">
    <property type="component" value="Unassembled WGS sequence"/>
</dbReference>
<feature type="region of interest" description="Disordered" evidence="1">
    <location>
        <begin position="74"/>
        <end position="94"/>
    </location>
</feature>
<evidence type="ECO:0000313" key="2">
    <source>
        <dbReference type="EMBL" id="MPC19922.1"/>
    </source>
</evidence>